<dbReference type="PANTHER" id="PTHR38134">
    <property type="entry name" value="SLR1395 PROTEIN"/>
    <property type="match status" value="1"/>
</dbReference>
<evidence type="ECO:0000313" key="2">
    <source>
        <dbReference type="EMBL" id="TGA99968.1"/>
    </source>
</evidence>
<name>A0A4Z0GUM9_9BACL</name>
<dbReference type="GO" id="GO:0016758">
    <property type="term" value="F:hexosyltransferase activity"/>
    <property type="evidence" value="ECO:0007669"/>
    <property type="project" value="InterPro"/>
</dbReference>
<feature type="domain" description="Glycosyl transferase family 28 C-terminal" evidence="1">
    <location>
        <begin position="271"/>
        <end position="360"/>
    </location>
</feature>
<dbReference type="Gene3D" id="3.40.50.2000">
    <property type="entry name" value="Glycogen Phosphorylase B"/>
    <property type="match status" value="1"/>
</dbReference>
<sequence>MGNMRINEKIRFVSVIAFYISDYGYGHAARSVAIIRALCKRKKSAIKVIVCHSYALEFVARSLNNQIHSGQVVLRRVRNDPGYIMKPFSLEPDKERLKSTYLEFVGRFPQSVREEIRFLRENPIDLVIGDIPPVPFMAASEAGVLSLGISNFTWHTAYEHMLEERRLLEESYQRMDYFFALAGNNERRWGKKGNLSFGFFARGSQADEVKRIRAAVGASSGIRIVFFGLGMNMATKDLAALNIWRSPNCVFLVSSNLDIEGENIFHIPDDYTESQNYIAASDLVITKPGWGIVSEAVSFRKALILIVRNEMQEDRNTVAFLRRVGPVREVSWDEIKEYQLTEDILRSMQQSYNIREDSATILAQIVRAIDSLLQG</sequence>
<protein>
    <recommendedName>
        <fullName evidence="1">Glycosyl transferase family 28 C-terminal domain-containing protein</fullName>
    </recommendedName>
</protein>
<comment type="caution">
    <text evidence="2">The sequence shown here is derived from an EMBL/GenBank/DDBJ whole genome shotgun (WGS) entry which is preliminary data.</text>
</comment>
<dbReference type="Pfam" id="PF04101">
    <property type="entry name" value="Glyco_tran_28_C"/>
    <property type="match status" value="1"/>
</dbReference>
<dbReference type="OrthoDB" id="9776616at2"/>
<keyword evidence="3" id="KW-1185">Reference proteome</keyword>
<organism evidence="2 3">
    <name type="scientific">Sporolactobacillus shoreae</name>
    <dbReference type="NCBI Taxonomy" id="1465501"/>
    <lineage>
        <taxon>Bacteria</taxon>
        <taxon>Bacillati</taxon>
        <taxon>Bacillota</taxon>
        <taxon>Bacilli</taxon>
        <taxon>Bacillales</taxon>
        <taxon>Sporolactobacillaceae</taxon>
        <taxon>Sporolactobacillus</taxon>
    </lineage>
</organism>
<dbReference type="EMBL" id="SRJD01000002">
    <property type="protein sequence ID" value="TGA99968.1"/>
    <property type="molecule type" value="Genomic_DNA"/>
</dbReference>
<evidence type="ECO:0000259" key="1">
    <source>
        <dbReference type="Pfam" id="PF04101"/>
    </source>
</evidence>
<dbReference type="SUPFAM" id="SSF53756">
    <property type="entry name" value="UDP-Glycosyltransferase/glycogen phosphorylase"/>
    <property type="match status" value="2"/>
</dbReference>
<dbReference type="InterPro" id="IPR053205">
    <property type="entry name" value="GHMP_kinase_L-arabinokinase"/>
</dbReference>
<gene>
    <name evidence="2" type="ORF">E4665_03190</name>
</gene>
<dbReference type="PANTHER" id="PTHR38134:SF2">
    <property type="entry name" value="GALACTOKINASE"/>
    <property type="match status" value="1"/>
</dbReference>
<dbReference type="InterPro" id="IPR007235">
    <property type="entry name" value="Glyco_trans_28_C"/>
</dbReference>
<accession>A0A4Z0GUM9</accession>
<dbReference type="AlphaFoldDB" id="A0A4Z0GUM9"/>
<proteinExistence type="predicted"/>
<evidence type="ECO:0000313" key="3">
    <source>
        <dbReference type="Proteomes" id="UP000298347"/>
    </source>
</evidence>
<dbReference type="Proteomes" id="UP000298347">
    <property type="component" value="Unassembled WGS sequence"/>
</dbReference>
<reference evidence="2 3" key="1">
    <citation type="journal article" date="2015" name="Int. J. Syst. Evol. Microbiol.">
        <title>Sporolactobacillus shoreae sp. nov. and Sporolactobacillus spathodeae sp. nov., two spore-forming lactic acid bacteria isolated from tree barks in Thailand.</title>
        <authorList>
            <person name="Thamacharoensuk T."/>
            <person name="Kitahara M."/>
            <person name="Ohkuma M."/>
            <person name="Thongchul N."/>
            <person name="Tanasupawat S."/>
        </authorList>
    </citation>
    <scope>NUCLEOTIDE SEQUENCE [LARGE SCALE GENOMIC DNA]</scope>
    <source>
        <strain evidence="2 3">BK92</strain>
    </source>
</reference>